<dbReference type="Pfam" id="PF00156">
    <property type="entry name" value="Pribosyltran"/>
    <property type="match status" value="1"/>
</dbReference>
<dbReference type="InterPro" id="IPR051910">
    <property type="entry name" value="ComF/GntX_DNA_util-trans"/>
</dbReference>
<dbReference type="CDD" id="cd06223">
    <property type="entry name" value="PRTases_typeI"/>
    <property type="match status" value="1"/>
</dbReference>
<feature type="non-terminal residue" evidence="3">
    <location>
        <position position="1"/>
    </location>
</feature>
<dbReference type="Gene3D" id="3.40.50.2020">
    <property type="match status" value="1"/>
</dbReference>
<dbReference type="PANTHER" id="PTHR47505:SF1">
    <property type="entry name" value="DNA UTILIZATION PROTEIN YHGH"/>
    <property type="match status" value="1"/>
</dbReference>
<gene>
    <name evidence="3" type="ORF">S01H1_82317</name>
</gene>
<dbReference type="SUPFAM" id="SSF53271">
    <property type="entry name" value="PRTase-like"/>
    <property type="match status" value="1"/>
</dbReference>
<protein>
    <recommendedName>
        <fullName evidence="2">Phosphoribosyltransferase domain-containing protein</fullName>
    </recommendedName>
</protein>
<evidence type="ECO:0000256" key="1">
    <source>
        <dbReference type="ARBA" id="ARBA00008007"/>
    </source>
</evidence>
<dbReference type="AlphaFoldDB" id="X0YKF9"/>
<comment type="similarity">
    <text evidence="1">Belongs to the ComF/GntX family.</text>
</comment>
<evidence type="ECO:0000259" key="2">
    <source>
        <dbReference type="Pfam" id="PF00156"/>
    </source>
</evidence>
<reference evidence="3" key="1">
    <citation type="journal article" date="2014" name="Front. Microbiol.">
        <title>High frequency of phylogenetically diverse reductive dehalogenase-homologous genes in deep subseafloor sedimentary metagenomes.</title>
        <authorList>
            <person name="Kawai M."/>
            <person name="Futagami T."/>
            <person name="Toyoda A."/>
            <person name="Takaki Y."/>
            <person name="Nishi S."/>
            <person name="Hori S."/>
            <person name="Arai W."/>
            <person name="Tsubouchi T."/>
            <person name="Morono Y."/>
            <person name="Uchiyama I."/>
            <person name="Ito T."/>
            <person name="Fujiyama A."/>
            <person name="Inagaki F."/>
            <person name="Takami H."/>
        </authorList>
    </citation>
    <scope>NUCLEOTIDE SEQUENCE</scope>
    <source>
        <strain evidence="3">Expedition CK06-06</strain>
    </source>
</reference>
<name>X0YKF9_9ZZZZ</name>
<dbReference type="EMBL" id="BARS01055794">
    <property type="protein sequence ID" value="GAG49023.1"/>
    <property type="molecule type" value="Genomic_DNA"/>
</dbReference>
<proteinExistence type="inferred from homology"/>
<sequence length="126" mass="13918">YVEEEEAIEVDLVVAVPLYARRQRLRGYNQSALLARELSRLCGLPLAERGLARRRNTPPQARSADAEARKRNVADAFIADGRWVEGRRVLLIDDVMTTGATVDACARALHKAGAGSVWALSFARED</sequence>
<feature type="domain" description="Phosphoribosyltransferase" evidence="2">
    <location>
        <begin position="33"/>
        <end position="117"/>
    </location>
</feature>
<evidence type="ECO:0000313" key="3">
    <source>
        <dbReference type="EMBL" id="GAG49023.1"/>
    </source>
</evidence>
<organism evidence="3">
    <name type="scientific">marine sediment metagenome</name>
    <dbReference type="NCBI Taxonomy" id="412755"/>
    <lineage>
        <taxon>unclassified sequences</taxon>
        <taxon>metagenomes</taxon>
        <taxon>ecological metagenomes</taxon>
    </lineage>
</organism>
<dbReference type="InterPro" id="IPR029057">
    <property type="entry name" value="PRTase-like"/>
</dbReference>
<comment type="caution">
    <text evidence="3">The sequence shown here is derived from an EMBL/GenBank/DDBJ whole genome shotgun (WGS) entry which is preliminary data.</text>
</comment>
<dbReference type="InterPro" id="IPR000836">
    <property type="entry name" value="PRTase_dom"/>
</dbReference>
<accession>X0YKF9</accession>
<dbReference type="PANTHER" id="PTHR47505">
    <property type="entry name" value="DNA UTILIZATION PROTEIN YHGH"/>
    <property type="match status" value="1"/>
</dbReference>